<comment type="caution">
    <text evidence="6">The sequence shown here is derived from an EMBL/GenBank/DDBJ whole genome shotgun (WGS) entry which is preliminary data.</text>
</comment>
<dbReference type="Pfam" id="PF00005">
    <property type="entry name" value="ABC_tran"/>
    <property type="match status" value="1"/>
</dbReference>
<dbReference type="Proteomes" id="UP001172645">
    <property type="component" value="Unassembled WGS sequence"/>
</dbReference>
<keyword evidence="7" id="KW-1185">Reference proteome</keyword>
<dbReference type="PROSITE" id="PS00211">
    <property type="entry name" value="ABC_TRANSPORTER_1"/>
    <property type="match status" value="1"/>
</dbReference>
<gene>
    <name evidence="6" type="ORF">PY649_34200</name>
</gene>
<dbReference type="InterPro" id="IPR003439">
    <property type="entry name" value="ABC_transporter-like_ATP-bd"/>
</dbReference>
<evidence type="ECO:0000259" key="5">
    <source>
        <dbReference type="PROSITE" id="PS50893"/>
    </source>
</evidence>
<dbReference type="PANTHER" id="PTHR46743">
    <property type="entry name" value="TEICHOIC ACIDS EXPORT ATP-BINDING PROTEIN TAGH"/>
    <property type="match status" value="1"/>
</dbReference>
<dbReference type="SMART" id="SM00382">
    <property type="entry name" value="AAA"/>
    <property type="match status" value="1"/>
</dbReference>
<evidence type="ECO:0000256" key="2">
    <source>
        <dbReference type="ARBA" id="ARBA00022448"/>
    </source>
</evidence>
<evidence type="ECO:0000313" key="7">
    <source>
        <dbReference type="Proteomes" id="UP001172645"/>
    </source>
</evidence>
<dbReference type="InterPro" id="IPR017871">
    <property type="entry name" value="ABC_transporter-like_CS"/>
</dbReference>
<dbReference type="Gene3D" id="3.40.50.300">
    <property type="entry name" value="P-loop containing nucleotide triphosphate hydrolases"/>
    <property type="match status" value="1"/>
</dbReference>
<accession>A0ABT7K922</accession>
<dbReference type="InterPro" id="IPR027417">
    <property type="entry name" value="P-loop_NTPase"/>
</dbReference>
<dbReference type="Pfam" id="PF14524">
    <property type="entry name" value="Wzt_C"/>
    <property type="match status" value="1"/>
</dbReference>
<keyword evidence="3" id="KW-0547">Nucleotide-binding</keyword>
<dbReference type="InterPro" id="IPR050683">
    <property type="entry name" value="Bact_Polysacc_Export_ATP-bd"/>
</dbReference>
<dbReference type="PANTHER" id="PTHR46743:SF2">
    <property type="entry name" value="TEICHOIC ACIDS EXPORT ATP-BINDING PROTEIN TAGH"/>
    <property type="match status" value="1"/>
</dbReference>
<keyword evidence="4 6" id="KW-0067">ATP-binding</keyword>
<evidence type="ECO:0000256" key="1">
    <source>
        <dbReference type="ARBA" id="ARBA00005417"/>
    </source>
</evidence>
<sequence length="404" mass="44841">MTILRVAGIGKAYWSYKSEWHRFARWLGFKMRPADENWVLRDVSFDIQPGEAIGIIGRNGAGKSTLLKIITGTTRPTEGMVQVNGRVSAILELGMGFNPDLTGRQNVYHTAGLMGFTRAQIDEAIGEIEAFAEIGHYFDEAVRTYSSGMQVRVAFAVATAWRPEILIVDEALSVGDAYFQHKSFARIQEFVDQGTSLLLVSHDRGSILKLCNRAILLDAGGVVKAGDALEVCDYYNAYLSEKKQAKQTDEIVTGEAYGTGECVIESVAFLGDDGSALKQLPVGANATLRIVAAVRQPIDSLVLGFAIKDRLGIYIFGTNTWYTDQVLLHPVAGDSYVFDVKMEVNLGPGSYTLQCALVDKETHLSRNYEWRDRALIFDVFNEDKPVFIGQTWLKHEIKIHKKDQ</sequence>
<evidence type="ECO:0000313" key="6">
    <source>
        <dbReference type="EMBL" id="MDL2403913.1"/>
    </source>
</evidence>
<dbReference type="PROSITE" id="PS50893">
    <property type="entry name" value="ABC_TRANSPORTER_2"/>
    <property type="match status" value="1"/>
</dbReference>
<keyword evidence="2" id="KW-0813">Transport</keyword>
<comment type="similarity">
    <text evidence="1">Belongs to the ABC transporter superfamily.</text>
</comment>
<name>A0ABT7K922_9HYPH</name>
<protein>
    <submittedName>
        <fullName evidence="6">ABC transporter ATP-binding protein</fullName>
    </submittedName>
</protein>
<dbReference type="SUPFAM" id="SSF52540">
    <property type="entry name" value="P-loop containing nucleoside triphosphate hydrolases"/>
    <property type="match status" value="1"/>
</dbReference>
<dbReference type="CDD" id="cd10147">
    <property type="entry name" value="Wzt_C-like"/>
    <property type="match status" value="1"/>
</dbReference>
<organism evidence="6 7">
    <name type="scientific">Rhizobium mayense</name>
    <dbReference type="NCBI Taxonomy" id="1312184"/>
    <lineage>
        <taxon>Bacteria</taxon>
        <taxon>Pseudomonadati</taxon>
        <taxon>Pseudomonadota</taxon>
        <taxon>Alphaproteobacteria</taxon>
        <taxon>Hyphomicrobiales</taxon>
        <taxon>Rhizobiaceae</taxon>
        <taxon>Rhizobium/Agrobacterium group</taxon>
        <taxon>Rhizobium</taxon>
    </lineage>
</organism>
<dbReference type="RefSeq" id="WP_285873466.1">
    <property type="nucleotide sequence ID" value="NZ_JARFYM010000069.1"/>
</dbReference>
<dbReference type="InterPro" id="IPR003593">
    <property type="entry name" value="AAA+_ATPase"/>
</dbReference>
<evidence type="ECO:0000256" key="4">
    <source>
        <dbReference type="ARBA" id="ARBA00022840"/>
    </source>
</evidence>
<dbReference type="EMBL" id="JARFYM010000069">
    <property type="protein sequence ID" value="MDL2403913.1"/>
    <property type="molecule type" value="Genomic_DNA"/>
</dbReference>
<dbReference type="InterPro" id="IPR029439">
    <property type="entry name" value="Wzt_C"/>
</dbReference>
<dbReference type="CDD" id="cd03220">
    <property type="entry name" value="ABC_KpsT_Wzt"/>
    <property type="match status" value="1"/>
</dbReference>
<dbReference type="GO" id="GO:0005524">
    <property type="term" value="F:ATP binding"/>
    <property type="evidence" value="ECO:0007669"/>
    <property type="project" value="UniProtKB-KW"/>
</dbReference>
<reference evidence="6" key="1">
    <citation type="submission" date="2023-06" db="EMBL/GenBank/DDBJ databases">
        <title>Phylogenetic Diversity of Rhizobium strains.</title>
        <authorList>
            <person name="Moura F.T."/>
            <person name="Helene L.C.F."/>
            <person name="Hungria M."/>
        </authorList>
    </citation>
    <scope>NUCLEOTIDE SEQUENCE</scope>
    <source>
        <strain evidence="6">CCGE526</strain>
    </source>
</reference>
<dbReference type="InterPro" id="IPR015860">
    <property type="entry name" value="ABC_transpr_TagH-like"/>
</dbReference>
<dbReference type="Gene3D" id="2.70.50.60">
    <property type="entry name" value="abc- transporter (atp binding component) like domain"/>
    <property type="match status" value="1"/>
</dbReference>
<feature type="domain" description="ABC transporter" evidence="5">
    <location>
        <begin position="4"/>
        <end position="244"/>
    </location>
</feature>
<proteinExistence type="inferred from homology"/>
<evidence type="ECO:0000256" key="3">
    <source>
        <dbReference type="ARBA" id="ARBA00022741"/>
    </source>
</evidence>